<proteinExistence type="predicted"/>
<keyword evidence="1" id="KW-0812">Transmembrane</keyword>
<dbReference type="EMBL" id="PNHF01000020">
    <property type="protein sequence ID" value="PMC61824.1"/>
    <property type="molecule type" value="Genomic_DNA"/>
</dbReference>
<name>A0A2N6SXL4_9CORY</name>
<feature type="transmembrane region" description="Helical" evidence="1">
    <location>
        <begin position="50"/>
        <end position="71"/>
    </location>
</feature>
<accession>A0A2N6SXL4</accession>
<gene>
    <name evidence="2" type="ORF">CJ204_08915</name>
</gene>
<dbReference type="Proteomes" id="UP000235363">
    <property type="component" value="Unassembled WGS sequence"/>
</dbReference>
<evidence type="ECO:0000313" key="2">
    <source>
        <dbReference type="EMBL" id="PMC61824.1"/>
    </source>
</evidence>
<keyword evidence="1" id="KW-0472">Membrane</keyword>
<evidence type="ECO:0000256" key="1">
    <source>
        <dbReference type="SAM" id="Phobius"/>
    </source>
</evidence>
<comment type="caution">
    <text evidence="2">The sequence shown here is derived from an EMBL/GenBank/DDBJ whole genome shotgun (WGS) entry which is preliminary data.</text>
</comment>
<organism evidence="2 3">
    <name type="scientific">Corynebacterium xerosis</name>
    <dbReference type="NCBI Taxonomy" id="1725"/>
    <lineage>
        <taxon>Bacteria</taxon>
        <taxon>Bacillati</taxon>
        <taxon>Actinomycetota</taxon>
        <taxon>Actinomycetes</taxon>
        <taxon>Mycobacteriales</taxon>
        <taxon>Corynebacteriaceae</taxon>
        <taxon>Corynebacterium</taxon>
    </lineage>
</organism>
<reference evidence="2 3" key="1">
    <citation type="submission" date="2017-09" db="EMBL/GenBank/DDBJ databases">
        <title>Bacterial strain isolated from the female urinary microbiota.</title>
        <authorList>
            <person name="Thomas-White K."/>
            <person name="Kumar N."/>
            <person name="Forster S."/>
            <person name="Putonti C."/>
            <person name="Lawley T."/>
            <person name="Wolfe A.J."/>
        </authorList>
    </citation>
    <scope>NUCLEOTIDE SEQUENCE [LARGE SCALE GENOMIC DNA]</scope>
    <source>
        <strain evidence="2 3">UMB0908</strain>
    </source>
</reference>
<sequence length="73" mass="7229">MVALVAAAALFFVGNGLPTEWALPLAVAVPVLGAVSLAGAIKARANGLTIAAAFVTFALIPLLYVLTVVIAGP</sequence>
<dbReference type="AlphaFoldDB" id="A0A2N6SXL4"/>
<keyword evidence="1" id="KW-1133">Transmembrane helix</keyword>
<evidence type="ECO:0000313" key="3">
    <source>
        <dbReference type="Proteomes" id="UP000235363"/>
    </source>
</evidence>
<feature type="transmembrane region" description="Helical" evidence="1">
    <location>
        <begin position="26"/>
        <end position="43"/>
    </location>
</feature>
<protein>
    <submittedName>
        <fullName evidence="2">Uncharacterized protein</fullName>
    </submittedName>
</protein>